<evidence type="ECO:0000256" key="4">
    <source>
        <dbReference type="ARBA" id="ARBA00022989"/>
    </source>
</evidence>
<dbReference type="EMBL" id="OCNK01000003">
    <property type="protein sequence ID" value="SOE01495.1"/>
    <property type="molecule type" value="Genomic_DNA"/>
</dbReference>
<organism evidence="7 8">
    <name type="scientific">Blastococcus haudaquaticus</name>
    <dbReference type="NCBI Taxonomy" id="1938745"/>
    <lineage>
        <taxon>Bacteria</taxon>
        <taxon>Bacillati</taxon>
        <taxon>Actinomycetota</taxon>
        <taxon>Actinomycetes</taxon>
        <taxon>Geodermatophilales</taxon>
        <taxon>Geodermatophilaceae</taxon>
        <taxon>Blastococcus</taxon>
    </lineage>
</organism>
<dbReference type="OrthoDB" id="9808136at2"/>
<feature type="transmembrane region" description="Helical" evidence="6">
    <location>
        <begin position="88"/>
        <end position="118"/>
    </location>
</feature>
<feature type="transmembrane region" description="Helical" evidence="6">
    <location>
        <begin position="303"/>
        <end position="323"/>
    </location>
</feature>
<dbReference type="GO" id="GO:0022857">
    <property type="term" value="F:transmembrane transporter activity"/>
    <property type="evidence" value="ECO:0007669"/>
    <property type="project" value="InterPro"/>
</dbReference>
<evidence type="ECO:0000256" key="5">
    <source>
        <dbReference type="ARBA" id="ARBA00023136"/>
    </source>
</evidence>
<protein>
    <submittedName>
        <fullName evidence="7">Monosaccharide ABC transporter membrane protein, CUT2 family</fullName>
    </submittedName>
</protein>
<dbReference type="RefSeq" id="WP_097184829.1">
    <property type="nucleotide sequence ID" value="NZ_OCNK01000003.1"/>
</dbReference>
<feature type="transmembrane region" description="Helical" evidence="6">
    <location>
        <begin position="219"/>
        <end position="241"/>
    </location>
</feature>
<keyword evidence="2" id="KW-1003">Cell membrane</keyword>
<feature type="transmembrane region" description="Helical" evidence="6">
    <location>
        <begin position="53"/>
        <end position="76"/>
    </location>
</feature>
<keyword evidence="5 6" id="KW-0472">Membrane</keyword>
<reference evidence="8" key="1">
    <citation type="submission" date="2017-09" db="EMBL/GenBank/DDBJ databases">
        <authorList>
            <person name="Varghese N."/>
            <person name="Submissions S."/>
        </authorList>
    </citation>
    <scope>NUCLEOTIDE SEQUENCE [LARGE SCALE GENOMIC DNA]</scope>
    <source>
        <strain evidence="8">DSM 44270</strain>
    </source>
</reference>
<evidence type="ECO:0000313" key="8">
    <source>
        <dbReference type="Proteomes" id="UP000219482"/>
    </source>
</evidence>
<dbReference type="PANTHER" id="PTHR32196:SF72">
    <property type="entry name" value="RIBOSE IMPORT PERMEASE PROTEIN RBSC"/>
    <property type="match status" value="1"/>
</dbReference>
<feature type="transmembrane region" description="Helical" evidence="6">
    <location>
        <begin position="169"/>
        <end position="190"/>
    </location>
</feature>
<dbReference type="CDD" id="cd06579">
    <property type="entry name" value="TM_PBP1_transp_AraH_like"/>
    <property type="match status" value="1"/>
</dbReference>
<gene>
    <name evidence="7" type="ORF">SAMN06272739_3203</name>
</gene>
<feature type="transmembrane region" description="Helical" evidence="6">
    <location>
        <begin position="20"/>
        <end position="41"/>
    </location>
</feature>
<evidence type="ECO:0000256" key="6">
    <source>
        <dbReference type="SAM" id="Phobius"/>
    </source>
</evidence>
<keyword evidence="8" id="KW-1185">Reference proteome</keyword>
<dbReference type="PANTHER" id="PTHR32196">
    <property type="entry name" value="ABC TRANSPORTER PERMEASE PROTEIN YPHD-RELATED-RELATED"/>
    <property type="match status" value="1"/>
</dbReference>
<comment type="subcellular location">
    <subcellularLocation>
        <location evidence="1">Cell membrane</location>
        <topology evidence="1">Multi-pass membrane protein</topology>
    </subcellularLocation>
</comment>
<keyword evidence="3 6" id="KW-0812">Transmembrane</keyword>
<dbReference type="GO" id="GO:0005886">
    <property type="term" value="C:plasma membrane"/>
    <property type="evidence" value="ECO:0007669"/>
    <property type="project" value="UniProtKB-SubCell"/>
</dbReference>
<feature type="transmembrane region" description="Helical" evidence="6">
    <location>
        <begin position="130"/>
        <end position="149"/>
    </location>
</feature>
<evidence type="ECO:0000256" key="2">
    <source>
        <dbReference type="ARBA" id="ARBA00022475"/>
    </source>
</evidence>
<name>A0A286H157_9ACTN</name>
<dbReference type="Proteomes" id="UP000219482">
    <property type="component" value="Unassembled WGS sequence"/>
</dbReference>
<proteinExistence type="predicted"/>
<feature type="transmembrane region" description="Helical" evidence="6">
    <location>
        <begin position="278"/>
        <end position="297"/>
    </location>
</feature>
<evidence type="ECO:0000256" key="3">
    <source>
        <dbReference type="ARBA" id="ARBA00022692"/>
    </source>
</evidence>
<feature type="transmembrane region" description="Helical" evidence="6">
    <location>
        <begin position="253"/>
        <end position="271"/>
    </location>
</feature>
<accession>A0A286H157</accession>
<keyword evidence="4 6" id="KW-1133">Transmembrane helix</keyword>
<dbReference type="AlphaFoldDB" id="A0A286H157"/>
<dbReference type="InterPro" id="IPR001851">
    <property type="entry name" value="ABC_transp_permease"/>
</dbReference>
<evidence type="ECO:0000256" key="1">
    <source>
        <dbReference type="ARBA" id="ARBA00004651"/>
    </source>
</evidence>
<evidence type="ECO:0000313" key="7">
    <source>
        <dbReference type="EMBL" id="SOE01495.1"/>
    </source>
</evidence>
<sequence length="331" mass="33408">MSAVTVTGPSRSPALVALERVQSLLLPALLIGEVIVFALLSSRFLSADNLVNVAVNAADIALIAAGLTVVVLMGGIDVSTGYAVGLISWFLATLMSSGTPGALTLIVALIGGALLGLLNGLLTARLSIPSIVATLGTSALFQTALFALWNRRDVFSGPVLPFLSGSERAAGVPLMLLVVLVVYAALHLVLVGTRVGRSVFAIGSNVEAARLAGIDVRRVRLLGSLVLGLLVGLAACTYLARVGVVQASSGGELSLLAIASVVVGGTSILGGEGSVLRTLGGVVFIALLENGIVLAGVPSLWNGLLVGCVILLAVGVNGAVVLLRRRSGVAE</sequence>
<dbReference type="Pfam" id="PF02653">
    <property type="entry name" value="BPD_transp_2"/>
    <property type="match status" value="1"/>
</dbReference>